<keyword evidence="3 4" id="KW-0067">ATP-binding</keyword>
<protein>
    <recommendedName>
        <fullName evidence="5">ATP-grasp domain-containing protein</fullName>
    </recommendedName>
</protein>
<dbReference type="GO" id="GO:0046872">
    <property type="term" value="F:metal ion binding"/>
    <property type="evidence" value="ECO:0007669"/>
    <property type="project" value="InterPro"/>
</dbReference>
<dbReference type="InterPro" id="IPR011761">
    <property type="entry name" value="ATP-grasp"/>
</dbReference>
<evidence type="ECO:0000313" key="7">
    <source>
        <dbReference type="Proteomes" id="UP000003986"/>
    </source>
</evidence>
<evidence type="ECO:0000256" key="2">
    <source>
        <dbReference type="ARBA" id="ARBA00022741"/>
    </source>
</evidence>
<dbReference type="PANTHER" id="PTHR43585">
    <property type="entry name" value="FUMIPYRROLE BIOSYNTHESIS PROTEIN C"/>
    <property type="match status" value="1"/>
</dbReference>
<evidence type="ECO:0000256" key="4">
    <source>
        <dbReference type="PROSITE-ProRule" id="PRU00409"/>
    </source>
</evidence>
<dbReference type="InterPro" id="IPR052032">
    <property type="entry name" value="ATP-dep_AA_Ligase"/>
</dbReference>
<name>D6AMD6_STRFL</name>
<accession>D6AMD6</accession>
<keyword evidence="2 4" id="KW-0547">Nucleotide-binding</keyword>
<proteinExistence type="predicted"/>
<reference evidence="7" key="1">
    <citation type="submission" date="2008-10" db="EMBL/GenBank/DDBJ databases">
        <authorList>
            <person name="Molnar K."/>
        </authorList>
    </citation>
    <scope>NUCLEOTIDE SEQUENCE [LARGE SCALE GENOMIC DNA]</scope>
    <source>
        <strain evidence="7">NRRL 15998</strain>
    </source>
</reference>
<dbReference type="Proteomes" id="UP000003986">
    <property type="component" value="Unassembled WGS sequence"/>
</dbReference>
<dbReference type="SUPFAM" id="SSF56059">
    <property type="entry name" value="Glutathione synthetase ATP-binding domain-like"/>
    <property type="match status" value="1"/>
</dbReference>
<evidence type="ECO:0000259" key="5">
    <source>
        <dbReference type="PROSITE" id="PS50975"/>
    </source>
</evidence>
<dbReference type="PANTHER" id="PTHR43585:SF2">
    <property type="entry name" value="ATP-GRASP ENZYME FSQD"/>
    <property type="match status" value="1"/>
</dbReference>
<dbReference type="Pfam" id="PF13535">
    <property type="entry name" value="ATP-grasp_4"/>
    <property type="match status" value="1"/>
</dbReference>
<dbReference type="AlphaFoldDB" id="D6AMD6"/>
<organism evidence="6 7">
    <name type="scientific">Streptomyces filamentosus NRRL 15998</name>
    <dbReference type="NCBI Taxonomy" id="457431"/>
    <lineage>
        <taxon>Bacteria</taxon>
        <taxon>Bacillati</taxon>
        <taxon>Actinomycetota</taxon>
        <taxon>Actinomycetes</taxon>
        <taxon>Kitasatosporales</taxon>
        <taxon>Streptomycetaceae</taxon>
        <taxon>Streptomyces</taxon>
    </lineage>
</organism>
<feature type="domain" description="ATP-grasp" evidence="5">
    <location>
        <begin position="142"/>
        <end position="349"/>
    </location>
</feature>
<reference evidence="7" key="2">
    <citation type="submission" date="2008-12" db="EMBL/GenBank/DDBJ databases">
        <title>Annotation of Streptomyces roseosporus strain NRRL 15998.</title>
        <authorList>
            <consortium name="The Broad Institute Genome Sequencing Platform"/>
            <consortium name="Broad Institute Microbial Sequencing Center"/>
            <person name="Fischbach M."/>
            <person name="Ward D."/>
            <person name="Young S."/>
            <person name="Kodira C.D."/>
            <person name="Zeng Q."/>
            <person name="Koehrsen M."/>
            <person name="Godfrey P."/>
            <person name="Alvarado L."/>
            <person name="Berlin A.M."/>
            <person name="Borenstein D."/>
            <person name="Chen Z."/>
            <person name="Engels R."/>
            <person name="Freedman E."/>
            <person name="Gellesch M."/>
            <person name="Goldberg J."/>
            <person name="Griggs A."/>
            <person name="Gujja S."/>
            <person name="Heiman D.I."/>
            <person name="Hepburn T.A."/>
            <person name="Howarth C."/>
            <person name="Jen D."/>
            <person name="Larson L."/>
            <person name="Lewis B."/>
            <person name="Mehta T."/>
            <person name="Park D."/>
            <person name="Pearson M."/>
            <person name="Roberts A."/>
            <person name="Saif S."/>
            <person name="Shea T.D."/>
            <person name="Shenoy N."/>
            <person name="Sisk P."/>
            <person name="Stolte C."/>
            <person name="Sykes S.N."/>
            <person name="Walk T."/>
            <person name="White J."/>
            <person name="Yandava C."/>
            <person name="Straight P."/>
            <person name="Clardy J."/>
            <person name="Hung D."/>
            <person name="Kolter R."/>
            <person name="Mekalanos J."/>
            <person name="Walker S."/>
            <person name="Walsh C.T."/>
            <person name="Wieland B.L.C."/>
            <person name="Ilzarbe M."/>
            <person name="Galagan J."/>
            <person name="Nusbaum C."/>
            <person name="Birren B."/>
        </authorList>
    </citation>
    <scope>NUCLEOTIDE SEQUENCE [LARGE SCALE GENOMIC DNA]</scope>
    <source>
        <strain evidence="7">NRRL 15998</strain>
    </source>
</reference>
<evidence type="ECO:0000256" key="3">
    <source>
        <dbReference type="ARBA" id="ARBA00022840"/>
    </source>
</evidence>
<dbReference type="PROSITE" id="PS50975">
    <property type="entry name" value="ATP_GRASP"/>
    <property type="match status" value="1"/>
</dbReference>
<evidence type="ECO:0000256" key="1">
    <source>
        <dbReference type="ARBA" id="ARBA00022598"/>
    </source>
</evidence>
<dbReference type="GO" id="GO:0016874">
    <property type="term" value="F:ligase activity"/>
    <property type="evidence" value="ECO:0007669"/>
    <property type="project" value="UniProtKB-KW"/>
</dbReference>
<evidence type="ECO:0000313" key="6">
    <source>
        <dbReference type="EMBL" id="EFE77478.2"/>
    </source>
</evidence>
<gene>
    <name evidence="6" type="ORF">SSGG_04845</name>
</gene>
<dbReference type="Gene3D" id="3.30.470.20">
    <property type="entry name" value="ATP-grasp fold, B domain"/>
    <property type="match status" value="1"/>
</dbReference>
<keyword evidence="1" id="KW-0436">Ligase</keyword>
<dbReference type="GO" id="GO:0005524">
    <property type="term" value="F:ATP binding"/>
    <property type="evidence" value="ECO:0007669"/>
    <property type="project" value="UniProtKB-UniRule"/>
</dbReference>
<sequence length="453" mass="49198">MRSDTLCWRTSTPTENLMPETSHARSKLVFVDGPGGPPLDWYLPRLCNRYDVAILWAPTGDESADAAKHQAFTSWGCPTWTFQQGQDLIRLIKDVALSEHADGILSFSELWVIDTHKAASDLGLAANPLSSIPAMRDKYLQRRRLTEAGVPTPRFALVHNAAQLNDAYEHVGDPAIFKPVTGAGSLATYAVDSGTDLQKLWQTAHAAHENDRRGGKTAAFILEERLIGVNKHQDERYGDYASVESVVHNGQITHLAVTDKFPLTEPFRENGGILPSVLPTADVDELYSAASAAINALGLTHCALHTEFKLTETGPVIIEVNCRIGGGVTEQLYYAAAYDVVEALAEVALGNTPPGIRQFKAASAIMLPQIPPRNLTLAQVPDLDDLVALPGVVTAKTIYAQGDRPRWVEGTSAGMLARIVAAAPEASTLLETFDYLMSDKCFTYTESFGSNEQ</sequence>
<dbReference type="EMBL" id="DS999644">
    <property type="protein sequence ID" value="EFE77478.2"/>
    <property type="molecule type" value="Genomic_DNA"/>
</dbReference>